<evidence type="ECO:0000256" key="1">
    <source>
        <dbReference type="SAM" id="MobiDB-lite"/>
    </source>
</evidence>
<dbReference type="Proteomes" id="UP000542342">
    <property type="component" value="Unassembled WGS sequence"/>
</dbReference>
<dbReference type="Gene3D" id="3.40.720.10">
    <property type="entry name" value="Alkaline Phosphatase, subunit A"/>
    <property type="match status" value="1"/>
</dbReference>
<keyword evidence="5" id="KW-1185">Reference proteome</keyword>
<keyword evidence="2" id="KW-1133">Transmembrane helix</keyword>
<accession>A0A7V8VE60</accession>
<protein>
    <submittedName>
        <fullName evidence="4">Sulfatase</fullName>
    </submittedName>
</protein>
<dbReference type="EMBL" id="JACEFB010000004">
    <property type="protein sequence ID" value="MBA2226210.1"/>
    <property type="molecule type" value="Genomic_DNA"/>
</dbReference>
<feature type="compositionally biased region" description="Pro residues" evidence="1">
    <location>
        <begin position="553"/>
        <end position="564"/>
    </location>
</feature>
<dbReference type="InterPro" id="IPR000917">
    <property type="entry name" value="Sulfatase_N"/>
</dbReference>
<dbReference type="InterPro" id="IPR052701">
    <property type="entry name" value="GAG_Ulvan_Degrading_Sulfatases"/>
</dbReference>
<dbReference type="CDD" id="cd16027">
    <property type="entry name" value="SGSH"/>
    <property type="match status" value="1"/>
</dbReference>
<dbReference type="PANTHER" id="PTHR43751">
    <property type="entry name" value="SULFATASE"/>
    <property type="match status" value="1"/>
</dbReference>
<dbReference type="Pfam" id="PF00884">
    <property type="entry name" value="Sulfatase"/>
    <property type="match status" value="1"/>
</dbReference>
<evidence type="ECO:0000259" key="3">
    <source>
        <dbReference type="Pfam" id="PF00884"/>
    </source>
</evidence>
<evidence type="ECO:0000256" key="2">
    <source>
        <dbReference type="SAM" id="Phobius"/>
    </source>
</evidence>
<dbReference type="PANTHER" id="PTHR43751:SF1">
    <property type="entry name" value="SULFATASE ATSG-RELATED"/>
    <property type="match status" value="1"/>
</dbReference>
<dbReference type="RefSeq" id="WP_194537629.1">
    <property type="nucleotide sequence ID" value="NZ_JACEFB010000004.1"/>
</dbReference>
<proteinExistence type="predicted"/>
<name>A0A7V8VE60_9BACT</name>
<dbReference type="AlphaFoldDB" id="A0A7V8VE60"/>
<comment type="caution">
    <text evidence="4">The sequence shown here is derived from an EMBL/GenBank/DDBJ whole genome shotgun (WGS) entry which is preliminary data.</text>
</comment>
<sequence>MRYEHEVGARRRGRRAGGGTWVWGLAVAGLLAAAAPVLAGGEAAASAAQRPNILFFFADDWGRYASVYAAHEAAPAGLCQVLRTPNIDAVARRGVVFRHAFVPAPSCTPCRSSLLTGRYFFQTGRAAILQGAQWEESLPAVPLLLREAGYTIGKTGKVWSPGTPADAPFGGQRFAYQQAGMAFQRFSQQAMQAVEQGASVEQAKARLLQQADENFAAFLRQRQAGEPFFYWFGPTNTHRSWARGSGKKLWGIDPDALQGRLPPFLPDVPEVREDLADYLGEVQALDSLLGVLLKRLEQAGEAERTIVVLSGDHGGPGFPRGKCNLYDFGTAVALIVAGPGIPGGRTVDDFVNLMDLAPTFLELGGVPVPKGTAGRSLLPILRSDRSGQVDPSRTWVITGRERHVADARAGNRPYPQRALRTREWLYIRNYAPDRWPMGDPKAAARTPLPSWDVLANDTFAAFADLDAGPTKAWLILHGHEERWQPFFRLAFDKRPAEELYDLRHDPYQMKNLAQDPRYDAPRHKLAQELERRLRAADDPRLVEADCRFERPPFTDPAPPPKKKK</sequence>
<keyword evidence="2" id="KW-0472">Membrane</keyword>
<reference evidence="4 5" key="1">
    <citation type="submission" date="2020-07" db="EMBL/GenBank/DDBJ databases">
        <title>Thermogemmata thermophila gen. nov., sp. nov., a novel moderate thermophilic planctomycete from a Kamchatka hot spring.</title>
        <authorList>
            <person name="Elcheninov A.G."/>
            <person name="Podosokorskaya O.A."/>
            <person name="Kovaleva O.L."/>
            <person name="Novikov A."/>
            <person name="Bonch-Osmolovskaya E.A."/>
            <person name="Toshchakov S.V."/>
            <person name="Kublanov I.V."/>
        </authorList>
    </citation>
    <scope>NUCLEOTIDE SEQUENCE [LARGE SCALE GENOMIC DNA]</scope>
    <source>
        <strain evidence="4 5">2918</strain>
    </source>
</reference>
<keyword evidence="2" id="KW-0812">Transmembrane</keyword>
<evidence type="ECO:0000313" key="4">
    <source>
        <dbReference type="EMBL" id="MBA2226210.1"/>
    </source>
</evidence>
<evidence type="ECO:0000313" key="5">
    <source>
        <dbReference type="Proteomes" id="UP000542342"/>
    </source>
</evidence>
<dbReference type="SUPFAM" id="SSF53649">
    <property type="entry name" value="Alkaline phosphatase-like"/>
    <property type="match status" value="1"/>
</dbReference>
<feature type="domain" description="Sulfatase N-terminal" evidence="3">
    <location>
        <begin position="51"/>
        <end position="366"/>
    </location>
</feature>
<feature type="region of interest" description="Disordered" evidence="1">
    <location>
        <begin position="545"/>
        <end position="564"/>
    </location>
</feature>
<dbReference type="InterPro" id="IPR017850">
    <property type="entry name" value="Alkaline_phosphatase_core_sf"/>
</dbReference>
<feature type="transmembrane region" description="Helical" evidence="2">
    <location>
        <begin position="21"/>
        <end position="41"/>
    </location>
</feature>
<gene>
    <name evidence="4" type="ORF">H0921_08560</name>
</gene>
<organism evidence="4 5">
    <name type="scientific">Thermogemmata fonticola</name>
    <dbReference type="NCBI Taxonomy" id="2755323"/>
    <lineage>
        <taxon>Bacteria</taxon>
        <taxon>Pseudomonadati</taxon>
        <taxon>Planctomycetota</taxon>
        <taxon>Planctomycetia</taxon>
        <taxon>Gemmatales</taxon>
        <taxon>Gemmataceae</taxon>
        <taxon>Thermogemmata</taxon>
    </lineage>
</organism>